<sequence>MEPIYVGDLVPSVKSYKRVIEKYERSLKDGEFHEEPLGVDFNYPDW</sequence>
<dbReference type="RefSeq" id="WP_193741753.1">
    <property type="nucleotide sequence ID" value="NZ_JNAJ01000014.1"/>
</dbReference>
<dbReference type="AlphaFoldDB" id="A0A0A1ZRT5"/>
<name>A0A0A1ZRT5_PROMR</name>
<evidence type="ECO:0000313" key="1">
    <source>
        <dbReference type="EMBL" id="KGF91246.1"/>
    </source>
</evidence>
<accession>A0A0A1ZRT5</accession>
<dbReference type="EMBL" id="JNAJ01000014">
    <property type="protein sequence ID" value="KGF91246.1"/>
    <property type="molecule type" value="Genomic_DNA"/>
</dbReference>
<evidence type="ECO:0000313" key="2">
    <source>
        <dbReference type="Proteomes" id="UP000030491"/>
    </source>
</evidence>
<comment type="caution">
    <text evidence="1">The sequence shown here is derived from an EMBL/GenBank/DDBJ whole genome shotgun (WGS) entry which is preliminary data.</text>
</comment>
<gene>
    <name evidence="1" type="ORF">EU93_1186</name>
</gene>
<reference evidence="2" key="1">
    <citation type="journal article" date="2014" name="Sci. Data">
        <title>Genomes of diverse isolates of the marine cyanobacterium Prochlorococcus.</title>
        <authorList>
            <person name="Biller S."/>
            <person name="Berube P."/>
            <person name="Thompson J."/>
            <person name="Kelly L."/>
            <person name="Roggensack S."/>
            <person name="Awad L."/>
            <person name="Roache-Johnson K."/>
            <person name="Ding H."/>
            <person name="Giovannoni S.J."/>
            <person name="Moore L.R."/>
            <person name="Chisholm S.W."/>
        </authorList>
    </citation>
    <scope>NUCLEOTIDE SEQUENCE [LARGE SCALE GENOMIC DNA]</scope>
</reference>
<organism evidence="1 2">
    <name type="scientific">Prochlorococcus marinus str. MIT 9116</name>
    <dbReference type="NCBI Taxonomy" id="167544"/>
    <lineage>
        <taxon>Bacteria</taxon>
        <taxon>Bacillati</taxon>
        <taxon>Cyanobacteriota</taxon>
        <taxon>Cyanophyceae</taxon>
        <taxon>Synechococcales</taxon>
        <taxon>Prochlorococcaceae</taxon>
        <taxon>Prochlorococcus</taxon>
    </lineage>
</organism>
<protein>
    <submittedName>
        <fullName evidence="1">Uncharacterized protein</fullName>
    </submittedName>
</protein>
<dbReference type="Proteomes" id="UP000030491">
    <property type="component" value="Unassembled WGS sequence"/>
</dbReference>
<proteinExistence type="predicted"/>